<dbReference type="Proteomes" id="UP000316476">
    <property type="component" value="Unassembled WGS sequence"/>
</dbReference>
<dbReference type="Pfam" id="PF07883">
    <property type="entry name" value="Cupin_2"/>
    <property type="match status" value="1"/>
</dbReference>
<dbReference type="RefSeq" id="WP_146414860.1">
    <property type="nucleotide sequence ID" value="NZ_SJPZ01000002.1"/>
</dbReference>
<dbReference type="AlphaFoldDB" id="A0A5C6FJ42"/>
<dbReference type="InterPro" id="IPR011051">
    <property type="entry name" value="RmlC_Cupin_sf"/>
</dbReference>
<dbReference type="InterPro" id="IPR014710">
    <property type="entry name" value="RmlC-like_jellyroll"/>
</dbReference>
<feature type="region of interest" description="Disordered" evidence="1">
    <location>
        <begin position="1"/>
        <end position="20"/>
    </location>
</feature>
<name>A0A5C6FJ42_9PLAN</name>
<reference evidence="3 4" key="1">
    <citation type="submission" date="2019-02" db="EMBL/GenBank/DDBJ databases">
        <title>Deep-cultivation of Planctomycetes and their phenomic and genomic characterization uncovers novel biology.</title>
        <authorList>
            <person name="Wiegand S."/>
            <person name="Jogler M."/>
            <person name="Boedeker C."/>
            <person name="Pinto D."/>
            <person name="Vollmers J."/>
            <person name="Rivas-Marin E."/>
            <person name="Kohn T."/>
            <person name="Peeters S.H."/>
            <person name="Heuer A."/>
            <person name="Rast P."/>
            <person name="Oberbeckmann S."/>
            <person name="Bunk B."/>
            <person name="Jeske O."/>
            <person name="Meyerdierks A."/>
            <person name="Storesund J.E."/>
            <person name="Kallscheuer N."/>
            <person name="Luecker S."/>
            <person name="Lage O.M."/>
            <person name="Pohl T."/>
            <person name="Merkel B.J."/>
            <person name="Hornburger P."/>
            <person name="Mueller R.-W."/>
            <person name="Bruemmer F."/>
            <person name="Labrenz M."/>
            <person name="Spormann A.M."/>
            <person name="Op Den Camp H."/>
            <person name="Overmann J."/>
            <person name="Amann R."/>
            <person name="Jetten M.S.M."/>
            <person name="Mascher T."/>
            <person name="Medema M.H."/>
            <person name="Devos D.P."/>
            <person name="Kaster A.-K."/>
            <person name="Ovreas L."/>
            <person name="Rohde M."/>
            <person name="Galperin M.Y."/>
            <person name="Jogler C."/>
        </authorList>
    </citation>
    <scope>NUCLEOTIDE SEQUENCE [LARGE SCALE GENOMIC DNA]</scope>
    <source>
        <strain evidence="3 4">V7</strain>
    </source>
</reference>
<proteinExistence type="predicted"/>
<evidence type="ECO:0000313" key="4">
    <source>
        <dbReference type="Proteomes" id="UP000316476"/>
    </source>
</evidence>
<dbReference type="EMBL" id="SJPZ01000002">
    <property type="protein sequence ID" value="TWU62130.1"/>
    <property type="molecule type" value="Genomic_DNA"/>
</dbReference>
<sequence>MDIPQVTPTETAPSGDMGQDYLATGKQVAMRRWEASPCGWADMRTRKYETVGYVIQGRLEIDLDGETATLHSGDSWMVPEGAPHRYRILEKLVAIEATSPPARMGNRDATES</sequence>
<dbReference type="SUPFAM" id="SSF51182">
    <property type="entry name" value="RmlC-like cupins"/>
    <property type="match status" value="1"/>
</dbReference>
<dbReference type="OrthoDB" id="882143at2"/>
<dbReference type="Gene3D" id="2.60.120.10">
    <property type="entry name" value="Jelly Rolls"/>
    <property type="match status" value="1"/>
</dbReference>
<feature type="compositionally biased region" description="Polar residues" evidence="1">
    <location>
        <begin position="1"/>
        <end position="12"/>
    </location>
</feature>
<evidence type="ECO:0000313" key="3">
    <source>
        <dbReference type="EMBL" id="TWU62130.1"/>
    </source>
</evidence>
<dbReference type="InterPro" id="IPR013096">
    <property type="entry name" value="Cupin_2"/>
</dbReference>
<organism evidence="3 4">
    <name type="scientific">Crateriforma conspicua</name>
    <dbReference type="NCBI Taxonomy" id="2527996"/>
    <lineage>
        <taxon>Bacteria</taxon>
        <taxon>Pseudomonadati</taxon>
        <taxon>Planctomycetota</taxon>
        <taxon>Planctomycetia</taxon>
        <taxon>Planctomycetales</taxon>
        <taxon>Planctomycetaceae</taxon>
        <taxon>Crateriforma</taxon>
    </lineage>
</organism>
<gene>
    <name evidence="3" type="ORF">V7x_38590</name>
</gene>
<evidence type="ECO:0000259" key="2">
    <source>
        <dbReference type="Pfam" id="PF07883"/>
    </source>
</evidence>
<accession>A0A5C6FJ42</accession>
<feature type="domain" description="Cupin type-2" evidence="2">
    <location>
        <begin position="47"/>
        <end position="88"/>
    </location>
</feature>
<protein>
    <submittedName>
        <fullName evidence="3">Cupin domain protein</fullName>
    </submittedName>
</protein>
<comment type="caution">
    <text evidence="3">The sequence shown here is derived from an EMBL/GenBank/DDBJ whole genome shotgun (WGS) entry which is preliminary data.</text>
</comment>
<evidence type="ECO:0000256" key="1">
    <source>
        <dbReference type="SAM" id="MobiDB-lite"/>
    </source>
</evidence>